<dbReference type="EMBL" id="ML979147">
    <property type="protein sequence ID" value="KAF1911033.1"/>
    <property type="molecule type" value="Genomic_DNA"/>
</dbReference>
<dbReference type="Proteomes" id="UP000800096">
    <property type="component" value="Unassembled WGS sequence"/>
</dbReference>
<proteinExistence type="predicted"/>
<reference evidence="2" key="1">
    <citation type="journal article" date="2020" name="Stud. Mycol.">
        <title>101 Dothideomycetes genomes: a test case for predicting lifestyles and emergence of pathogens.</title>
        <authorList>
            <person name="Haridas S."/>
            <person name="Albert R."/>
            <person name="Binder M."/>
            <person name="Bloem J."/>
            <person name="Labutti K."/>
            <person name="Salamov A."/>
            <person name="Andreopoulos B."/>
            <person name="Baker S."/>
            <person name="Barry K."/>
            <person name="Bills G."/>
            <person name="Bluhm B."/>
            <person name="Cannon C."/>
            <person name="Castanera R."/>
            <person name="Culley D."/>
            <person name="Daum C."/>
            <person name="Ezra D."/>
            <person name="Gonzalez J."/>
            <person name="Henrissat B."/>
            <person name="Kuo A."/>
            <person name="Liang C."/>
            <person name="Lipzen A."/>
            <person name="Lutzoni F."/>
            <person name="Magnuson J."/>
            <person name="Mondo S."/>
            <person name="Nolan M."/>
            <person name="Ohm R."/>
            <person name="Pangilinan J."/>
            <person name="Park H.-J."/>
            <person name="Ramirez L."/>
            <person name="Alfaro M."/>
            <person name="Sun H."/>
            <person name="Tritt A."/>
            <person name="Yoshinaga Y."/>
            <person name="Zwiers L.-H."/>
            <person name="Turgeon B."/>
            <person name="Goodwin S."/>
            <person name="Spatafora J."/>
            <person name="Crous P."/>
            <person name="Grigoriev I."/>
        </authorList>
    </citation>
    <scope>NUCLEOTIDE SEQUENCE</scope>
    <source>
        <strain evidence="2">HMLAC05119</strain>
    </source>
</reference>
<sequence length="174" mass="18711">MISPHQAIVAAALYMMLTTRVASLPCFDATLPRHDAQTNTGVASLPYFDATLPATPHQLAGVTPHIHDMSHPGFTASLLCLHPLHLAHGDHGSLPPSLPPLIHRNLDHKEPCCPSPTPRVETPLSLYFDLSKCHASTGLPQLFLASIPSIVTPVLHPSYRNLSDMNLGGITIFA</sequence>
<feature type="signal peptide" evidence="1">
    <location>
        <begin position="1"/>
        <end position="23"/>
    </location>
</feature>
<gene>
    <name evidence="2" type="ORF">BDU57DRAFT_543650</name>
</gene>
<evidence type="ECO:0000313" key="3">
    <source>
        <dbReference type="Proteomes" id="UP000800096"/>
    </source>
</evidence>
<evidence type="ECO:0000313" key="2">
    <source>
        <dbReference type="EMBL" id="KAF1911033.1"/>
    </source>
</evidence>
<keyword evidence="1" id="KW-0732">Signal</keyword>
<protein>
    <submittedName>
        <fullName evidence="2">Uncharacterized protein</fullName>
    </submittedName>
</protein>
<dbReference type="AlphaFoldDB" id="A0A6A5Q5U4"/>
<keyword evidence="3" id="KW-1185">Reference proteome</keyword>
<feature type="chain" id="PRO_5025689095" evidence="1">
    <location>
        <begin position="24"/>
        <end position="174"/>
    </location>
</feature>
<name>A0A6A5Q5U4_AMPQU</name>
<accession>A0A6A5Q5U4</accession>
<evidence type="ECO:0000256" key="1">
    <source>
        <dbReference type="SAM" id="SignalP"/>
    </source>
</evidence>
<organism evidence="2 3">
    <name type="scientific">Ampelomyces quisqualis</name>
    <name type="common">Powdery mildew agent</name>
    <dbReference type="NCBI Taxonomy" id="50730"/>
    <lineage>
        <taxon>Eukaryota</taxon>
        <taxon>Fungi</taxon>
        <taxon>Dikarya</taxon>
        <taxon>Ascomycota</taxon>
        <taxon>Pezizomycotina</taxon>
        <taxon>Dothideomycetes</taxon>
        <taxon>Pleosporomycetidae</taxon>
        <taxon>Pleosporales</taxon>
        <taxon>Pleosporineae</taxon>
        <taxon>Phaeosphaeriaceae</taxon>
        <taxon>Ampelomyces</taxon>
    </lineage>
</organism>